<name>A0A2B7ZC86_9EURO</name>
<gene>
    <name evidence="2" type="ORF">GX50_06405</name>
</gene>
<keyword evidence="3" id="KW-1185">Reference proteome</keyword>
<dbReference type="VEuPathDB" id="FungiDB:EMCG_01208"/>
<dbReference type="Proteomes" id="UP000226031">
    <property type="component" value="Unassembled WGS sequence"/>
</dbReference>
<feature type="region of interest" description="Disordered" evidence="1">
    <location>
        <begin position="30"/>
        <end position="52"/>
    </location>
</feature>
<proteinExistence type="predicted"/>
<evidence type="ECO:0000256" key="1">
    <source>
        <dbReference type="SAM" id="MobiDB-lite"/>
    </source>
</evidence>
<accession>A0A2B7ZC86</accession>
<evidence type="ECO:0000313" key="2">
    <source>
        <dbReference type="EMBL" id="PGH30819.1"/>
    </source>
</evidence>
<protein>
    <submittedName>
        <fullName evidence="2">Uncharacterized protein</fullName>
    </submittedName>
</protein>
<dbReference type="EMBL" id="PDND01000154">
    <property type="protein sequence ID" value="PGH30819.1"/>
    <property type="molecule type" value="Genomic_DNA"/>
</dbReference>
<reference evidence="2 3" key="1">
    <citation type="submission" date="2017-10" db="EMBL/GenBank/DDBJ databases">
        <title>Comparative genomics in systemic dimorphic fungi from Ajellomycetaceae.</title>
        <authorList>
            <person name="Munoz J.F."/>
            <person name="Mcewen J.G."/>
            <person name="Clay O.K."/>
            <person name="Cuomo C.A."/>
        </authorList>
    </citation>
    <scope>NUCLEOTIDE SEQUENCE [LARGE SCALE GENOMIC DNA]</scope>
    <source>
        <strain evidence="2 3">UAMH4076</strain>
    </source>
</reference>
<organism evidence="2 3">
    <name type="scientific">[Emmonsia] crescens</name>
    <dbReference type="NCBI Taxonomy" id="73230"/>
    <lineage>
        <taxon>Eukaryota</taxon>
        <taxon>Fungi</taxon>
        <taxon>Dikarya</taxon>
        <taxon>Ascomycota</taxon>
        <taxon>Pezizomycotina</taxon>
        <taxon>Eurotiomycetes</taxon>
        <taxon>Eurotiomycetidae</taxon>
        <taxon>Onygenales</taxon>
        <taxon>Ajellomycetaceae</taxon>
        <taxon>Emergomyces</taxon>
    </lineage>
</organism>
<dbReference type="AlphaFoldDB" id="A0A2B7ZC86"/>
<comment type="caution">
    <text evidence="2">The sequence shown here is derived from an EMBL/GenBank/DDBJ whole genome shotgun (WGS) entry which is preliminary data.</text>
</comment>
<evidence type="ECO:0000313" key="3">
    <source>
        <dbReference type="Proteomes" id="UP000226031"/>
    </source>
</evidence>
<sequence length="82" mass="8780">MVGGLDSERAQLDIKALCIHAEIAGSNEGQGVPYALSSTNREHGAVEEDEAKASDNFSRVTRSLALRHCQNISLRALGSLKD</sequence>